<name>A0A560BUV5_AZOBR</name>
<protein>
    <submittedName>
        <fullName evidence="2">Putative DNA-binding ribbon-helix-helix protein</fullName>
    </submittedName>
</protein>
<comment type="caution">
    <text evidence="2">The sequence shown here is derived from an EMBL/GenBank/DDBJ whole genome shotgun (WGS) entry which is preliminary data.</text>
</comment>
<dbReference type="Pfam" id="PF13467">
    <property type="entry name" value="RHH_4"/>
    <property type="match status" value="1"/>
</dbReference>
<proteinExistence type="predicted"/>
<dbReference type="EMBL" id="VITH01000019">
    <property type="protein sequence ID" value="TWA76407.1"/>
    <property type="molecule type" value="Genomic_DNA"/>
</dbReference>
<dbReference type="GO" id="GO:0003677">
    <property type="term" value="F:DNA binding"/>
    <property type="evidence" value="ECO:0007669"/>
    <property type="project" value="UniProtKB-KW"/>
</dbReference>
<evidence type="ECO:0000313" key="2">
    <source>
        <dbReference type="EMBL" id="TWA76407.1"/>
    </source>
</evidence>
<accession>A0A560BUV5</accession>
<keyword evidence="2" id="KW-0238">DNA-binding</keyword>
<dbReference type="InterPro" id="IPR027373">
    <property type="entry name" value="RHH_dom"/>
</dbReference>
<reference evidence="2 3" key="1">
    <citation type="submission" date="2019-06" db="EMBL/GenBank/DDBJ databases">
        <title>Genomic Encyclopedia of Type Strains, Phase IV (KMG-V): Genome sequencing to study the core and pangenomes of soil and plant-associated prokaryotes.</title>
        <authorList>
            <person name="Whitman W."/>
        </authorList>
    </citation>
    <scope>NUCLEOTIDE SEQUENCE [LARGE SCALE GENOMIC DNA]</scope>
    <source>
        <strain evidence="2 3">BR 11650</strain>
    </source>
</reference>
<evidence type="ECO:0000313" key="3">
    <source>
        <dbReference type="Proteomes" id="UP000318529"/>
    </source>
</evidence>
<feature type="domain" description="Ribbon-helix-helix" evidence="1">
    <location>
        <begin position="7"/>
        <end position="70"/>
    </location>
</feature>
<dbReference type="RefSeq" id="WP_145690036.1">
    <property type="nucleotide sequence ID" value="NZ_VITH01000019.1"/>
</dbReference>
<dbReference type="AlphaFoldDB" id="A0A560BUV5"/>
<gene>
    <name evidence="2" type="ORF">FBZ83_11958</name>
</gene>
<dbReference type="Gene3D" id="1.10.3990.20">
    <property type="entry name" value="protein bp1543"/>
    <property type="match status" value="1"/>
</dbReference>
<sequence length="94" mass="10427">MSSKKLRNVYVAGKRTSMRLEAAFWEGLEEIAQRESLTLGELCNRLAERVDAVDASNLSSAVRVYVLDYFRAGTPKRPDNGYTPGYTPLAIAAE</sequence>
<dbReference type="Proteomes" id="UP000318529">
    <property type="component" value="Unassembled WGS sequence"/>
</dbReference>
<evidence type="ECO:0000259" key="1">
    <source>
        <dbReference type="Pfam" id="PF13467"/>
    </source>
</evidence>
<organism evidence="2 3">
    <name type="scientific">Azospirillum brasilense</name>
    <dbReference type="NCBI Taxonomy" id="192"/>
    <lineage>
        <taxon>Bacteria</taxon>
        <taxon>Pseudomonadati</taxon>
        <taxon>Pseudomonadota</taxon>
        <taxon>Alphaproteobacteria</taxon>
        <taxon>Rhodospirillales</taxon>
        <taxon>Azospirillaceae</taxon>
        <taxon>Azospirillum</taxon>
    </lineage>
</organism>
<dbReference type="InterPro" id="IPR038268">
    <property type="entry name" value="RHH_sf"/>
</dbReference>